<evidence type="ECO:0000313" key="4">
    <source>
        <dbReference type="EMBL" id="OAQ95978.1"/>
    </source>
</evidence>
<dbReference type="GO" id="GO:0016491">
    <property type="term" value="F:oxidoreductase activity"/>
    <property type="evidence" value="ECO:0007669"/>
    <property type="project" value="UniProtKB-KW"/>
</dbReference>
<dbReference type="EMBL" id="LUKN01004462">
    <property type="protein sequence ID" value="OAQ95978.1"/>
    <property type="molecule type" value="Genomic_DNA"/>
</dbReference>
<dbReference type="PRINTS" id="PR00080">
    <property type="entry name" value="SDRFAMILY"/>
</dbReference>
<accession>A0A179I2I5</accession>
<evidence type="ECO:0000256" key="3">
    <source>
        <dbReference type="RuleBase" id="RU000363"/>
    </source>
</evidence>
<dbReference type="SUPFAM" id="SSF51735">
    <property type="entry name" value="NAD(P)-binding Rossmann-fold domains"/>
    <property type="match status" value="1"/>
</dbReference>
<dbReference type="Proteomes" id="UP000243081">
    <property type="component" value="Unassembled WGS sequence"/>
</dbReference>
<dbReference type="InterPro" id="IPR002347">
    <property type="entry name" value="SDR_fam"/>
</dbReference>
<organism evidence="4 5">
    <name type="scientific">Cordyceps confragosa</name>
    <name type="common">Lecanicillium lecanii</name>
    <dbReference type="NCBI Taxonomy" id="2714763"/>
    <lineage>
        <taxon>Eukaryota</taxon>
        <taxon>Fungi</taxon>
        <taxon>Dikarya</taxon>
        <taxon>Ascomycota</taxon>
        <taxon>Pezizomycotina</taxon>
        <taxon>Sordariomycetes</taxon>
        <taxon>Hypocreomycetidae</taxon>
        <taxon>Hypocreales</taxon>
        <taxon>Cordycipitaceae</taxon>
        <taxon>Akanthomyces</taxon>
    </lineage>
</organism>
<dbReference type="PANTHER" id="PTHR24321:SF12">
    <property type="entry name" value="SHORT-CHAIN DEHYDROGENASE_REDUCTASE FAMILY, PUTATIVE (AFU_ORTHOLOGUE AFUA_5G14340)-RELATED"/>
    <property type="match status" value="1"/>
</dbReference>
<dbReference type="PRINTS" id="PR00081">
    <property type="entry name" value="GDHRDH"/>
</dbReference>
<dbReference type="PANTHER" id="PTHR24321">
    <property type="entry name" value="DEHYDROGENASES, SHORT CHAIN"/>
    <property type="match status" value="1"/>
</dbReference>
<protein>
    <submittedName>
        <fullName evidence="4">Uncharacterized protein</fullName>
    </submittedName>
</protein>
<gene>
    <name evidence="4" type="ORF">LLEC1_02854</name>
</gene>
<keyword evidence="5" id="KW-1185">Reference proteome</keyword>
<dbReference type="Pfam" id="PF13561">
    <property type="entry name" value="adh_short_C2"/>
    <property type="match status" value="1"/>
</dbReference>
<comment type="caution">
    <text evidence="4">The sequence shown here is derived from an EMBL/GenBank/DDBJ whole genome shotgun (WGS) entry which is preliminary data.</text>
</comment>
<sequence length="304" mass="31821">MTLYPGVAFVTGAGSGIARQTAISFAAEGCSRISIVDTNVARLEDTKAAILAAAPDTRVLIFAVDVRVESDVRKAIEATVGVFERIDYAVNCAGIYGPEAASTDLETSDFDNVFSVNARGVWLCMREQTRQMKTQEPLPSHDGRPGSRGAIVNVASSLGISPIPRKSRMEITSKAIAAGTQMLIRLAAPYAASKAAVIQMTKSDALDVRAAAMLAGAGSVTVLELTRLSCKCSPYDIRVNAVCPGITDTSFTVDIPEDGAAVRGMPVPRKATPQEIADVILFAASSKASFLQGAIISADGGHTI</sequence>
<evidence type="ECO:0000256" key="2">
    <source>
        <dbReference type="ARBA" id="ARBA00023002"/>
    </source>
</evidence>
<dbReference type="CDD" id="cd05233">
    <property type="entry name" value="SDR_c"/>
    <property type="match status" value="1"/>
</dbReference>
<keyword evidence="2" id="KW-0560">Oxidoreductase</keyword>
<dbReference type="InterPro" id="IPR036291">
    <property type="entry name" value="NAD(P)-bd_dom_sf"/>
</dbReference>
<evidence type="ECO:0000313" key="5">
    <source>
        <dbReference type="Proteomes" id="UP000243081"/>
    </source>
</evidence>
<name>A0A179I2I5_CORDF</name>
<proteinExistence type="inferred from homology"/>
<reference evidence="4 5" key="1">
    <citation type="submission" date="2016-03" db="EMBL/GenBank/DDBJ databases">
        <title>Fine-scale spatial genetic structure of a fungal parasite of coffee scale insects.</title>
        <authorList>
            <person name="Jackson D."/>
            <person name="Zemenick K.A."/>
            <person name="Malloure B."/>
            <person name="Quandt C.A."/>
            <person name="James T.Y."/>
        </authorList>
    </citation>
    <scope>NUCLEOTIDE SEQUENCE [LARGE SCALE GENOMIC DNA]</scope>
    <source>
        <strain evidence="4 5">UM487</strain>
    </source>
</reference>
<dbReference type="OMA" id="EWGRIDY"/>
<dbReference type="Gene3D" id="3.40.50.720">
    <property type="entry name" value="NAD(P)-binding Rossmann-like Domain"/>
    <property type="match status" value="1"/>
</dbReference>
<comment type="similarity">
    <text evidence="1 3">Belongs to the short-chain dehydrogenases/reductases (SDR) family.</text>
</comment>
<dbReference type="Pfam" id="PF00106">
    <property type="entry name" value="adh_short"/>
    <property type="match status" value="1"/>
</dbReference>
<evidence type="ECO:0000256" key="1">
    <source>
        <dbReference type="ARBA" id="ARBA00006484"/>
    </source>
</evidence>
<dbReference type="OrthoDB" id="47007at2759"/>
<dbReference type="AlphaFoldDB" id="A0A179I2I5"/>